<dbReference type="SUPFAM" id="SSF48576">
    <property type="entry name" value="Terpenoid synthases"/>
    <property type="match status" value="1"/>
</dbReference>
<dbReference type="EC" id="2.5.1.30" evidence="8"/>
<evidence type="ECO:0000313" key="9">
    <source>
        <dbReference type="EMBL" id="NQP83347.1"/>
    </source>
</evidence>
<dbReference type="EMBL" id="SSXK01000023">
    <property type="protein sequence ID" value="TII02450.1"/>
    <property type="molecule type" value="Genomic_DNA"/>
</dbReference>
<evidence type="ECO:0000313" key="12">
    <source>
        <dbReference type="Proteomes" id="UP000306426"/>
    </source>
</evidence>
<dbReference type="Proteomes" id="UP000306426">
    <property type="component" value="Unassembled WGS sequence"/>
</dbReference>
<dbReference type="GO" id="GO:0000010">
    <property type="term" value="F:heptaprenyl diphosphate synthase activity"/>
    <property type="evidence" value="ECO:0007669"/>
    <property type="project" value="UniProtKB-EC"/>
</dbReference>
<sequence length="320" mass="37228">MKNLPEIELNKDEKLFLFEIDSRIKALLLELPESYHNSLQIVRGSRFRPLLTYYGYTLYSDELNETIYQSATAIELIHKASIIIDDIIDQDKKRHGMPTVHQQYSLNEALIISVFLLGKCIEMLSDIDDSTVRLFSQMIIKMCQGTLSELNINDETAIADIRKILDNQTSQVIQNSLLIGMKSYNESINNQYLEIVGYKLGYLFQLLNDCEVFFNPEFSIQYKGNMNFDINKQRKNLCYSYLEQSLNYKEKSELDCGRYSILDNLLNKYNILDSIKKEIYCIELDIQNNLNILGETMNVQRLSFFIDYAINLAKTRASIN</sequence>
<dbReference type="PANTHER" id="PTHR12001">
    <property type="entry name" value="GERANYLGERANYL PYROPHOSPHATE SYNTHASE"/>
    <property type="match status" value="1"/>
</dbReference>
<evidence type="ECO:0000256" key="2">
    <source>
        <dbReference type="ARBA" id="ARBA00006706"/>
    </source>
</evidence>
<dbReference type="RefSeq" id="WP_053866764.1">
    <property type="nucleotide sequence ID" value="NZ_SSXK01000003.1"/>
</dbReference>
<dbReference type="EMBL" id="CP030010">
    <property type="protein sequence ID" value="ASW49919.2"/>
    <property type="molecule type" value="Genomic_DNA"/>
</dbReference>
<reference evidence="9" key="3">
    <citation type="submission" date="2020-05" db="EMBL/GenBank/DDBJ databases">
        <title>Linking phenotype, genotype and ecology: antimicrobial resistance in the zoonotic pathogen Streptococcus suis.</title>
        <authorList>
            <person name="Hadjirin N.F."/>
            <person name="Miller E.L."/>
            <person name="Murray G.R."/>
            <person name="Yen P.L.K."/>
            <person name="Phuc H.D."/>
            <person name="Wileman T.M."/>
            <person name="Hernandez-Garcia J."/>
            <person name="Williamson S.M."/>
            <person name="Parkhill J."/>
            <person name="Maskell D.J."/>
            <person name="Zhou R."/>
            <person name="Fittipaldi N."/>
            <person name="Gottschalk M."/>
            <person name="Tucker A.D.W."/>
            <person name="Hoa N.T."/>
            <person name="Welch J."/>
            <person name="Weinert L.A."/>
        </authorList>
    </citation>
    <scope>NUCLEOTIDE SEQUENCE</scope>
    <source>
        <strain evidence="9">TMW_SS111</strain>
    </source>
</reference>
<dbReference type="InterPro" id="IPR008949">
    <property type="entry name" value="Isoprenoid_synthase_dom_sf"/>
</dbReference>
<dbReference type="Pfam" id="PF00348">
    <property type="entry name" value="polyprenyl_synt"/>
    <property type="match status" value="1"/>
</dbReference>
<dbReference type="Proteomes" id="UP000748881">
    <property type="component" value="Unassembled WGS sequence"/>
</dbReference>
<dbReference type="RefSeq" id="WP_136670837.1">
    <property type="nucleotide sequence ID" value="NZ_CP030010.1"/>
</dbReference>
<evidence type="ECO:0000256" key="5">
    <source>
        <dbReference type="ARBA" id="ARBA00022842"/>
    </source>
</evidence>
<dbReference type="PANTHER" id="PTHR12001:SF85">
    <property type="entry name" value="SHORT CHAIN ISOPRENYL DIPHOSPHATE SYNTHASE"/>
    <property type="match status" value="1"/>
</dbReference>
<gene>
    <name evidence="8" type="primary">hepT_2</name>
    <name evidence="7" type="ORF">A7J08_06390</name>
    <name evidence="10" type="ORF">E8L09_07965</name>
    <name evidence="8" type="ORF">ERS132551_01313</name>
    <name evidence="9" type="ORF">HO898_06300</name>
</gene>
<evidence type="ECO:0000313" key="11">
    <source>
        <dbReference type="Proteomes" id="UP000071962"/>
    </source>
</evidence>
<dbReference type="GO" id="GO:0016491">
    <property type="term" value="F:oxidoreductase activity"/>
    <property type="evidence" value="ECO:0007669"/>
    <property type="project" value="UniProtKB-KW"/>
</dbReference>
<evidence type="ECO:0000313" key="8">
    <source>
        <dbReference type="EMBL" id="CYX08750.1"/>
    </source>
</evidence>
<reference evidence="7" key="4">
    <citation type="journal article" date="2021" name="Front. Microbiol.">
        <title>Comparative Virulence and Genomic Analysis of Streptococcus suis Isolates.</title>
        <authorList>
            <person name="Nicholson T.L."/>
            <person name="Waack U."/>
            <person name="Anderson T.K."/>
            <person name="Bayles D.O."/>
            <person name="Zaia S.R."/>
            <person name="Goertz I."/>
            <person name="Eppinger M."/>
            <person name="Hau S.J."/>
            <person name="Brockmeier S.L."/>
            <person name="Shore S.M."/>
        </authorList>
    </citation>
    <scope>NUCLEOTIDE SEQUENCE</scope>
    <source>
        <strain evidence="7">SRD478</strain>
    </source>
</reference>
<dbReference type="InterPro" id="IPR006076">
    <property type="entry name" value="FAD-dep_OxRdtase"/>
</dbReference>
<dbReference type="GO" id="GO:0005737">
    <property type="term" value="C:cytoplasm"/>
    <property type="evidence" value="ECO:0007669"/>
    <property type="project" value="TreeGrafter"/>
</dbReference>
<dbReference type="InterPro" id="IPR000092">
    <property type="entry name" value="Polyprenyl_synt"/>
</dbReference>
<evidence type="ECO:0000256" key="4">
    <source>
        <dbReference type="ARBA" id="ARBA00022723"/>
    </source>
</evidence>
<accession>A0A3Q8C1C9</accession>
<dbReference type="EMBL" id="JABLKP010000006">
    <property type="protein sequence ID" value="NQP83347.1"/>
    <property type="molecule type" value="Genomic_DNA"/>
</dbReference>
<reference evidence="8 11" key="1">
    <citation type="submission" date="2016-02" db="EMBL/GenBank/DDBJ databases">
        <authorList>
            <consortium name="Pathogen Informatics"/>
        </authorList>
    </citation>
    <scope>NUCLEOTIDE SEQUENCE [LARGE SCALE GENOMIC DNA]</scope>
    <source>
        <strain evidence="8 11">SS1062</strain>
    </source>
</reference>
<name>A0A0Z8SXG1_STRSU</name>
<dbReference type="SUPFAM" id="SSF54373">
    <property type="entry name" value="FAD-linked reductases, C-terminal domain"/>
    <property type="match status" value="1"/>
</dbReference>
<evidence type="ECO:0000256" key="6">
    <source>
        <dbReference type="RuleBase" id="RU004466"/>
    </source>
</evidence>
<dbReference type="GO" id="GO:0046872">
    <property type="term" value="F:metal ion binding"/>
    <property type="evidence" value="ECO:0007669"/>
    <property type="project" value="UniProtKB-KW"/>
</dbReference>
<evidence type="ECO:0000256" key="3">
    <source>
        <dbReference type="ARBA" id="ARBA00022679"/>
    </source>
</evidence>
<evidence type="ECO:0000313" key="10">
    <source>
        <dbReference type="EMBL" id="TII02450.1"/>
    </source>
</evidence>
<evidence type="ECO:0000313" key="7">
    <source>
        <dbReference type="EMBL" id="ASW49919.2"/>
    </source>
</evidence>
<dbReference type="SUPFAM" id="SSF51905">
    <property type="entry name" value="FAD/NAD(P)-binding domain"/>
    <property type="match status" value="1"/>
</dbReference>
<dbReference type="Gene3D" id="1.10.600.10">
    <property type="entry name" value="Farnesyl Diphosphate Synthase"/>
    <property type="match status" value="1"/>
</dbReference>
<keyword evidence="3 6" id="KW-0808">Transferase</keyword>
<organism evidence="8 11">
    <name type="scientific">Streptococcus suis</name>
    <dbReference type="NCBI Taxonomy" id="1307"/>
    <lineage>
        <taxon>Bacteria</taxon>
        <taxon>Bacillati</taxon>
        <taxon>Bacillota</taxon>
        <taxon>Bacilli</taxon>
        <taxon>Lactobacillales</taxon>
        <taxon>Streptococcaceae</taxon>
        <taxon>Streptococcus</taxon>
    </lineage>
</organism>
<comment type="cofactor">
    <cofactor evidence="1">
        <name>Mg(2+)</name>
        <dbReference type="ChEBI" id="CHEBI:18420"/>
    </cofactor>
</comment>
<dbReference type="Gene3D" id="3.30.9.10">
    <property type="entry name" value="D-Amino Acid Oxidase, subunit A, domain 2"/>
    <property type="match status" value="1"/>
</dbReference>
<accession>A0A0Z8SXG1</accession>
<dbReference type="PANTHER" id="PTHR13847">
    <property type="entry name" value="SARCOSINE DEHYDROGENASE-RELATED"/>
    <property type="match status" value="1"/>
</dbReference>
<dbReference type="EMBL" id="FIKT01000014">
    <property type="protein sequence ID" value="CYX08750.1"/>
    <property type="molecule type" value="Genomic_DNA"/>
</dbReference>
<protein>
    <submittedName>
        <fullName evidence="7">Farnesyl-diphosphate synthase</fullName>
    </submittedName>
    <submittedName>
        <fullName evidence="8">Polyprenyl synthetase</fullName>
        <ecNumber evidence="8">2.5.1.30</ecNumber>
    </submittedName>
</protein>
<proteinExistence type="inferred from homology"/>
<dbReference type="Proteomes" id="UP000071962">
    <property type="component" value="Unassembled WGS sequence"/>
</dbReference>
<dbReference type="RefSeq" id="WP_044761477.1">
    <property type="nucleotide sequence ID" value="NZ_CEKS01000002.1"/>
</dbReference>
<dbReference type="InterPro" id="IPR036188">
    <property type="entry name" value="FAD/NAD-bd_sf"/>
</dbReference>
<dbReference type="Pfam" id="PF01266">
    <property type="entry name" value="DAO"/>
    <property type="match status" value="1"/>
</dbReference>
<dbReference type="PANTHER" id="PTHR13847:SF286">
    <property type="entry name" value="D-AMINO ACID DEHYDROGENASE"/>
    <property type="match status" value="1"/>
</dbReference>
<comment type="similarity">
    <text evidence="2 6">Belongs to the FPP/GGPP synthase family.</text>
</comment>
<dbReference type="Proteomes" id="UP000323128">
    <property type="component" value="Chromosome"/>
</dbReference>
<keyword evidence="4" id="KW-0479">Metal-binding</keyword>
<reference evidence="10 12" key="2">
    <citation type="submission" date="2019-04" db="EMBL/GenBank/DDBJ databases">
        <title>Genome analysis of Streptococcus suis strain WUSS286.</title>
        <authorList>
            <person name="Chen H."/>
            <person name="Gao X."/>
            <person name="Wu Z."/>
        </authorList>
    </citation>
    <scope>NUCLEOTIDE SEQUENCE [LARGE SCALE GENOMIC DNA]</scope>
    <source>
        <strain evidence="10 12">WUSS286</strain>
    </source>
</reference>
<dbReference type="Gene3D" id="3.50.50.60">
    <property type="entry name" value="FAD/NAD(P)-binding domain"/>
    <property type="match status" value="1"/>
</dbReference>
<dbReference type="AlphaFoldDB" id="A0A0Z8SXG1"/>
<evidence type="ECO:0000256" key="1">
    <source>
        <dbReference type="ARBA" id="ARBA00001946"/>
    </source>
</evidence>
<keyword evidence="5" id="KW-0460">Magnesium</keyword>
<dbReference type="GO" id="GO:0008299">
    <property type="term" value="P:isoprenoid biosynthetic process"/>
    <property type="evidence" value="ECO:0007669"/>
    <property type="project" value="InterPro"/>
</dbReference>